<dbReference type="PIRSF" id="PIRSF005917">
    <property type="entry name" value="MTase_YraL"/>
    <property type="match status" value="1"/>
</dbReference>
<dbReference type="InterPro" id="IPR000878">
    <property type="entry name" value="4pyrrol_Mease"/>
</dbReference>
<dbReference type="SUPFAM" id="SSF53790">
    <property type="entry name" value="Tetrapyrrole methylase"/>
    <property type="match status" value="1"/>
</dbReference>
<dbReference type="RefSeq" id="WP_084449225.1">
    <property type="nucleotide sequence ID" value="NZ_CP017015.1"/>
</dbReference>
<evidence type="ECO:0000313" key="8">
    <source>
        <dbReference type="Proteomes" id="UP000094378"/>
    </source>
</evidence>
<keyword evidence="4 7" id="KW-0808">Transferase</keyword>
<dbReference type="InterPro" id="IPR014777">
    <property type="entry name" value="4pyrrole_Mease_sub1"/>
</dbReference>
<evidence type="ECO:0000256" key="2">
    <source>
        <dbReference type="ARBA" id="ARBA00022552"/>
    </source>
</evidence>
<dbReference type="Proteomes" id="UP000094378">
    <property type="component" value="Chromosome"/>
</dbReference>
<dbReference type="InterPro" id="IPR008189">
    <property type="entry name" value="rRNA_ssu_MeTfrase_I"/>
</dbReference>
<evidence type="ECO:0000256" key="1">
    <source>
        <dbReference type="ARBA" id="ARBA00022490"/>
    </source>
</evidence>
<dbReference type="PROSITE" id="PS01296">
    <property type="entry name" value="RSMI"/>
    <property type="match status" value="1"/>
</dbReference>
<keyword evidence="1" id="KW-0963">Cytoplasm</keyword>
<dbReference type="Pfam" id="PF00590">
    <property type="entry name" value="TP_methylase"/>
    <property type="match status" value="1"/>
</dbReference>
<dbReference type="OrthoDB" id="9809084at2"/>
<evidence type="ECO:0000259" key="6">
    <source>
        <dbReference type="Pfam" id="PF00590"/>
    </source>
</evidence>
<sequence length="300" mass="33912">MNRVREKQMIKIQKTFKNDSPIIYVVGTPIGNLSDFSYRAIDTLNNVDEIYCEDTRTSQALLKQYNIKNNLISLHKYNEISKVDEVANKLMSRNKIALISDAGVPCISDPGAKFLSLLSEKEINFSVCPVNCGPAYVHAIIMSRFFSQKHIFLGFLEKKVEKIKEDIKSTISNNKETIVVFYESVHRIKSTISILKTILDSNAKIAVAREITKVNEEIVIGNIVEVNDFISSDEFILKGEFVVVIDNKACLNEVKVNIESAMIKINELIKKGVSKKEAIKTIATALGINKNELYDFFHKK</sequence>
<dbReference type="GO" id="GO:0008168">
    <property type="term" value="F:methyltransferase activity"/>
    <property type="evidence" value="ECO:0007669"/>
    <property type="project" value="UniProtKB-KW"/>
</dbReference>
<keyword evidence="5" id="KW-0949">S-adenosyl-L-methionine</keyword>
<dbReference type="Gene3D" id="3.40.1010.10">
    <property type="entry name" value="Cobalt-precorrin-4 Transmethylase, Domain 1"/>
    <property type="match status" value="1"/>
</dbReference>
<dbReference type="STRING" id="216938.SHELI_v1c02230"/>
<dbReference type="Gene3D" id="3.30.950.10">
    <property type="entry name" value="Methyltransferase, Cobalt-precorrin-4 Transmethylase, Domain 2"/>
    <property type="match status" value="1"/>
</dbReference>
<dbReference type="PANTHER" id="PTHR46111:SF1">
    <property type="entry name" value="RIBOSOMAL RNA SMALL SUBUNIT METHYLTRANSFERASE I"/>
    <property type="match status" value="1"/>
</dbReference>
<dbReference type="PATRIC" id="fig|216938.3.peg.225"/>
<dbReference type="EMBL" id="CP017015">
    <property type="protein sequence ID" value="AOG60178.1"/>
    <property type="molecule type" value="Genomic_DNA"/>
</dbReference>
<accession>A0A1B3SJS9</accession>
<evidence type="ECO:0000256" key="5">
    <source>
        <dbReference type="ARBA" id="ARBA00022691"/>
    </source>
</evidence>
<proteinExistence type="predicted"/>
<dbReference type="PANTHER" id="PTHR46111">
    <property type="entry name" value="RIBOSOMAL RNA SMALL SUBUNIT METHYLTRANSFERASE I"/>
    <property type="match status" value="1"/>
</dbReference>
<dbReference type="GO" id="GO:0006364">
    <property type="term" value="P:rRNA processing"/>
    <property type="evidence" value="ECO:0007669"/>
    <property type="project" value="UniProtKB-KW"/>
</dbReference>
<name>A0A1B3SJS9_9MOLU</name>
<reference evidence="7 8" key="1">
    <citation type="submission" date="2016-08" db="EMBL/GenBank/DDBJ databases">
        <title>Complete genome sequence of Spiroplasma helicoides TABS-2 (DSM 22551).</title>
        <authorList>
            <person name="Shen W.-Y."/>
            <person name="Lo W.-S."/>
            <person name="Lai Y.-C."/>
            <person name="Kuo C.-H."/>
        </authorList>
    </citation>
    <scope>NUCLEOTIDE SEQUENCE [LARGE SCALE GENOMIC DNA]</scope>
    <source>
        <strain evidence="7 8">TABS-2</strain>
    </source>
</reference>
<evidence type="ECO:0000256" key="3">
    <source>
        <dbReference type="ARBA" id="ARBA00022603"/>
    </source>
</evidence>
<dbReference type="NCBIfam" id="TIGR00096">
    <property type="entry name" value="16S rRNA (cytidine(1402)-2'-O)-methyltransferase"/>
    <property type="match status" value="1"/>
</dbReference>
<dbReference type="KEGG" id="shj:SHELI_v1c02230"/>
<protein>
    <submittedName>
        <fullName evidence="7">16S rRNA (Cytidine1402-2'-O)-methyltransferase</fullName>
    </submittedName>
</protein>
<dbReference type="AlphaFoldDB" id="A0A1B3SJS9"/>
<dbReference type="InterPro" id="IPR014776">
    <property type="entry name" value="4pyrrole_Mease_sub2"/>
</dbReference>
<dbReference type="CDD" id="cd11648">
    <property type="entry name" value="RsmI"/>
    <property type="match status" value="1"/>
</dbReference>
<keyword evidence="8" id="KW-1185">Reference proteome</keyword>
<keyword evidence="3 7" id="KW-0489">Methyltransferase</keyword>
<keyword evidence="2" id="KW-0698">rRNA processing</keyword>
<evidence type="ECO:0000313" key="7">
    <source>
        <dbReference type="EMBL" id="AOG60178.1"/>
    </source>
</evidence>
<dbReference type="InterPro" id="IPR018063">
    <property type="entry name" value="SAM_MeTrfase_RsmI_CS"/>
</dbReference>
<dbReference type="GO" id="GO:0032259">
    <property type="term" value="P:methylation"/>
    <property type="evidence" value="ECO:0007669"/>
    <property type="project" value="UniProtKB-KW"/>
</dbReference>
<feature type="domain" description="Tetrapyrrole methylase" evidence="6">
    <location>
        <begin position="23"/>
        <end position="225"/>
    </location>
</feature>
<evidence type="ECO:0000256" key="4">
    <source>
        <dbReference type="ARBA" id="ARBA00022679"/>
    </source>
</evidence>
<gene>
    <name evidence="7" type="primary">rsmI</name>
    <name evidence="7" type="ORF">SHELI_v1c02230</name>
</gene>
<dbReference type="InterPro" id="IPR035996">
    <property type="entry name" value="4pyrrol_Methylase_sf"/>
</dbReference>
<organism evidence="7 8">
    <name type="scientific">Spiroplasma helicoides</name>
    <dbReference type="NCBI Taxonomy" id="216938"/>
    <lineage>
        <taxon>Bacteria</taxon>
        <taxon>Bacillati</taxon>
        <taxon>Mycoplasmatota</taxon>
        <taxon>Mollicutes</taxon>
        <taxon>Entomoplasmatales</taxon>
        <taxon>Spiroplasmataceae</taxon>
        <taxon>Spiroplasma</taxon>
    </lineage>
</organism>